<comment type="caution">
    <text evidence="3">The sequence shown here is derived from an EMBL/GenBank/DDBJ whole genome shotgun (WGS) entry which is preliminary data.</text>
</comment>
<dbReference type="Proteomes" id="UP001177023">
    <property type="component" value="Unassembled WGS sequence"/>
</dbReference>
<evidence type="ECO:0000313" key="3">
    <source>
        <dbReference type="EMBL" id="CAJ0586288.1"/>
    </source>
</evidence>
<feature type="compositionally biased region" description="Basic and acidic residues" evidence="2">
    <location>
        <begin position="230"/>
        <end position="239"/>
    </location>
</feature>
<dbReference type="EMBL" id="CATQJA010002708">
    <property type="protein sequence ID" value="CAJ0586288.1"/>
    <property type="molecule type" value="Genomic_DNA"/>
</dbReference>
<accession>A0AA36DFE3</accession>
<feature type="compositionally biased region" description="Basic and acidic residues" evidence="2">
    <location>
        <begin position="305"/>
        <end position="316"/>
    </location>
</feature>
<evidence type="ECO:0000256" key="1">
    <source>
        <dbReference type="SAM" id="Coils"/>
    </source>
</evidence>
<gene>
    <name evidence="3" type="ORF">MSPICULIGERA_LOCUS24295</name>
</gene>
<reference evidence="3" key="1">
    <citation type="submission" date="2023-06" db="EMBL/GenBank/DDBJ databases">
        <authorList>
            <person name="Delattre M."/>
        </authorList>
    </citation>
    <scope>NUCLEOTIDE SEQUENCE</scope>
    <source>
        <strain evidence="3">AF72</strain>
    </source>
</reference>
<keyword evidence="1" id="KW-0175">Coiled coil</keyword>
<feature type="compositionally biased region" description="Basic and acidic residues" evidence="2">
    <location>
        <begin position="274"/>
        <end position="284"/>
    </location>
</feature>
<proteinExistence type="predicted"/>
<sequence>MSTEGVLFILPSGAAAELKDLKRIMEETNPDVKEVLCAIGSFWGGATSGSVQLLEECILTRHKLEVVMDKRAHLLSLFRKYKATPPQGLVSLEDRLECGGEDVEELAAALMAASTPSSGGRLQNTEGNLFTASDVGKSADTVVKRMDELRNRIDEIKNKVSQVSGQIFVKLDNYLRKLQEKVSASETTIAHAEAQLTHSAESVVDPLFLYPYKLSVTAPDYFLLGRTPKKGGEEGDKLTKQPPQVPVLPTSSMVAPPKNGNTDSTPILGAPTRNSKEVKREPGKKSHTRSANATSPPVKKSRKTATSEKKGEELRTARLQASEASPKTARQHSPRTDKGSSDSESDKEEDKTADQ</sequence>
<organism evidence="3 4">
    <name type="scientific">Mesorhabditis spiculigera</name>
    <dbReference type="NCBI Taxonomy" id="96644"/>
    <lineage>
        <taxon>Eukaryota</taxon>
        <taxon>Metazoa</taxon>
        <taxon>Ecdysozoa</taxon>
        <taxon>Nematoda</taxon>
        <taxon>Chromadorea</taxon>
        <taxon>Rhabditida</taxon>
        <taxon>Rhabditina</taxon>
        <taxon>Rhabditomorpha</taxon>
        <taxon>Rhabditoidea</taxon>
        <taxon>Rhabditidae</taxon>
        <taxon>Mesorhabditinae</taxon>
        <taxon>Mesorhabditis</taxon>
    </lineage>
</organism>
<feature type="region of interest" description="Disordered" evidence="2">
    <location>
        <begin position="227"/>
        <end position="355"/>
    </location>
</feature>
<protein>
    <submittedName>
        <fullName evidence="3">Uncharacterized protein</fullName>
    </submittedName>
</protein>
<dbReference type="AlphaFoldDB" id="A0AA36DFE3"/>
<evidence type="ECO:0000313" key="4">
    <source>
        <dbReference type="Proteomes" id="UP001177023"/>
    </source>
</evidence>
<feature type="compositionally biased region" description="Polar residues" evidence="2">
    <location>
        <begin position="249"/>
        <end position="265"/>
    </location>
</feature>
<feature type="non-terminal residue" evidence="3">
    <location>
        <position position="355"/>
    </location>
</feature>
<name>A0AA36DFE3_9BILA</name>
<feature type="coiled-coil region" evidence="1">
    <location>
        <begin position="139"/>
        <end position="195"/>
    </location>
</feature>
<keyword evidence="4" id="KW-1185">Reference proteome</keyword>
<evidence type="ECO:0000256" key="2">
    <source>
        <dbReference type="SAM" id="MobiDB-lite"/>
    </source>
</evidence>